<evidence type="ECO:0000313" key="12">
    <source>
        <dbReference type="Proteomes" id="UP000634136"/>
    </source>
</evidence>
<dbReference type="GO" id="GO:0009734">
    <property type="term" value="P:auxin-activated signaling pathway"/>
    <property type="evidence" value="ECO:0007669"/>
    <property type="project" value="UniProtKB-KW"/>
</dbReference>
<evidence type="ECO:0000256" key="1">
    <source>
        <dbReference type="ARBA" id="ARBA00004477"/>
    </source>
</evidence>
<feature type="transmembrane region" description="Helical" evidence="10">
    <location>
        <begin position="73"/>
        <end position="93"/>
    </location>
</feature>
<keyword evidence="3 10" id="KW-0812">Transmembrane</keyword>
<feature type="transmembrane region" description="Helical" evidence="10">
    <location>
        <begin position="105"/>
        <end position="127"/>
    </location>
</feature>
<organism evidence="11 12">
    <name type="scientific">Senna tora</name>
    <dbReference type="NCBI Taxonomy" id="362788"/>
    <lineage>
        <taxon>Eukaryota</taxon>
        <taxon>Viridiplantae</taxon>
        <taxon>Streptophyta</taxon>
        <taxon>Embryophyta</taxon>
        <taxon>Tracheophyta</taxon>
        <taxon>Spermatophyta</taxon>
        <taxon>Magnoliopsida</taxon>
        <taxon>eudicotyledons</taxon>
        <taxon>Gunneridae</taxon>
        <taxon>Pentapetalae</taxon>
        <taxon>rosids</taxon>
        <taxon>fabids</taxon>
        <taxon>Fabales</taxon>
        <taxon>Fabaceae</taxon>
        <taxon>Caesalpinioideae</taxon>
        <taxon>Cassia clade</taxon>
        <taxon>Senna</taxon>
    </lineage>
</organism>
<keyword evidence="5 10" id="KW-1133">Transmembrane helix</keyword>
<comment type="subcellular location">
    <subcellularLocation>
        <location evidence="1">Endoplasmic reticulum membrane</location>
        <topology evidence="1">Multi-pass membrane protein</topology>
    </subcellularLocation>
</comment>
<proteinExistence type="inferred from homology"/>
<evidence type="ECO:0000256" key="8">
    <source>
        <dbReference type="ARBA" id="ARBA00025100"/>
    </source>
</evidence>
<dbReference type="EMBL" id="JAAIUW010000003">
    <property type="protein sequence ID" value="KAF7837438.1"/>
    <property type="molecule type" value="Genomic_DNA"/>
</dbReference>
<feature type="transmembrane region" description="Helical" evidence="10">
    <location>
        <begin position="41"/>
        <end position="61"/>
    </location>
</feature>
<accession>A0A834X394</accession>
<feature type="transmembrane region" description="Helical" evidence="10">
    <location>
        <begin position="147"/>
        <end position="168"/>
    </location>
</feature>
<dbReference type="AlphaFoldDB" id="A0A834X394"/>
<dbReference type="PANTHER" id="PTHR31651">
    <property type="match status" value="1"/>
</dbReference>
<evidence type="ECO:0000256" key="5">
    <source>
        <dbReference type="ARBA" id="ARBA00022989"/>
    </source>
</evidence>
<dbReference type="GO" id="GO:0080162">
    <property type="term" value="P:endoplasmic reticulum to cytosol auxin transport"/>
    <property type="evidence" value="ECO:0007669"/>
    <property type="project" value="InterPro"/>
</dbReference>
<evidence type="ECO:0000256" key="10">
    <source>
        <dbReference type="SAM" id="Phobius"/>
    </source>
</evidence>
<evidence type="ECO:0000256" key="7">
    <source>
        <dbReference type="ARBA" id="ARBA00023294"/>
    </source>
</evidence>
<feature type="transmembrane region" description="Helical" evidence="10">
    <location>
        <begin position="326"/>
        <end position="352"/>
    </location>
</feature>
<evidence type="ECO:0000313" key="11">
    <source>
        <dbReference type="EMBL" id="KAF7837438.1"/>
    </source>
</evidence>
<dbReference type="OrthoDB" id="191139at2759"/>
<protein>
    <submittedName>
        <fullName evidence="11">Protein PIN-LIKES 3-like</fullName>
    </submittedName>
</protein>
<dbReference type="InterPro" id="IPR004776">
    <property type="entry name" value="Mem_transp_PIN-like"/>
</dbReference>
<comment type="function">
    <text evidence="8">Involved in cellular auxin homeostasis by regulating auxin metabolism. Regulates intracellular auxin accumulation at the endoplasmic reticulum and thus auxin availability for nuclear auxin signaling.</text>
</comment>
<feature type="transmembrane region" description="Helical" evidence="10">
    <location>
        <begin position="259"/>
        <end position="280"/>
    </location>
</feature>
<feature type="transmembrane region" description="Helical" evidence="10">
    <location>
        <begin position="6"/>
        <end position="29"/>
    </location>
</feature>
<evidence type="ECO:0000256" key="6">
    <source>
        <dbReference type="ARBA" id="ARBA00023136"/>
    </source>
</evidence>
<dbReference type="InterPro" id="IPR045033">
    <property type="entry name" value="PILS1/3/4/5/7"/>
</dbReference>
<comment type="caution">
    <text evidence="11">The sequence shown here is derived from an EMBL/GenBank/DDBJ whole genome shotgun (WGS) entry which is preliminary data.</text>
</comment>
<evidence type="ECO:0000256" key="4">
    <source>
        <dbReference type="ARBA" id="ARBA00022824"/>
    </source>
</evidence>
<keyword evidence="4" id="KW-0256">Endoplasmic reticulum</keyword>
<comment type="similarity">
    <text evidence="9">Belongs to the auxin efflux carrier (TC 2.A.69.2) family.</text>
</comment>
<sequence length="422" mass="45180">MEFWKLFITSLMPVVKVLLVTAVGAFVALDRFDILGENSRKNMNTIVFFVFTPALLLGNLAKSLTLRSIVMLWFMPINVLLTFIIGTALGWLLNKIARTPLHLQGLVLGFCSAGNLGNLPLIIVPALCKESNGAFGAVDFCNTNGMAYVSLSMAMGSIYIWSYVYNIVRIYTCKANSSNLSKDESSAVISVSATETDPENLSKCSTGQLVTVENSSQENGHTGQLEIECTNGEAKVVVPKQAKILKLFKTLAGNINLKALLPPATIGSIIGLIIGVVPPFRKAFIGESAPLRVVEDSVSMVGDAAIPTVTLLVGANLLSDVNGSSLQLPIIIGIIVVRYVALPVLGVGILKGAMRMGLIHSNPLYRFILLLQYALPPAISISTITQLFGAGVGECSAVMLATYACASVSLTLWSTFFMWLVL</sequence>
<gene>
    <name evidence="11" type="ORF">G2W53_005920</name>
</gene>
<reference evidence="11" key="1">
    <citation type="submission" date="2020-09" db="EMBL/GenBank/DDBJ databases">
        <title>Genome-Enabled Discovery of Anthraquinone Biosynthesis in Senna tora.</title>
        <authorList>
            <person name="Kang S.-H."/>
            <person name="Pandey R.P."/>
            <person name="Lee C.-M."/>
            <person name="Sim J.-S."/>
            <person name="Jeong J.-T."/>
            <person name="Choi B.-S."/>
            <person name="Jung M."/>
            <person name="Ginzburg D."/>
            <person name="Zhao K."/>
            <person name="Won S.Y."/>
            <person name="Oh T.-J."/>
            <person name="Yu Y."/>
            <person name="Kim N.-H."/>
            <person name="Lee O.R."/>
            <person name="Lee T.-H."/>
            <person name="Bashyal P."/>
            <person name="Kim T.-S."/>
            <person name="Lee W.-H."/>
            <person name="Kawkins C."/>
            <person name="Kim C.-K."/>
            <person name="Kim J.S."/>
            <person name="Ahn B.O."/>
            <person name="Rhee S.Y."/>
            <person name="Sohng J.K."/>
        </authorList>
    </citation>
    <scope>NUCLEOTIDE SEQUENCE</scope>
    <source>
        <tissue evidence="11">Leaf</tissue>
    </source>
</reference>
<dbReference type="Pfam" id="PF03547">
    <property type="entry name" value="Mem_trans"/>
    <property type="match status" value="1"/>
</dbReference>
<name>A0A834X394_9FABA</name>
<evidence type="ECO:0000256" key="9">
    <source>
        <dbReference type="ARBA" id="ARBA00025752"/>
    </source>
</evidence>
<dbReference type="PANTHER" id="PTHR31651:SF44">
    <property type="entry name" value="AUXIN EFFLUX CARRIER FAMILY PROTEIN"/>
    <property type="match status" value="1"/>
</dbReference>
<keyword evidence="2" id="KW-0813">Transport</keyword>
<dbReference type="Proteomes" id="UP000634136">
    <property type="component" value="Unassembled WGS sequence"/>
</dbReference>
<evidence type="ECO:0000256" key="2">
    <source>
        <dbReference type="ARBA" id="ARBA00022448"/>
    </source>
</evidence>
<keyword evidence="7" id="KW-0927">Auxin signaling pathway</keyword>
<keyword evidence="12" id="KW-1185">Reference proteome</keyword>
<feature type="transmembrane region" description="Helical" evidence="10">
    <location>
        <begin position="400"/>
        <end position="421"/>
    </location>
</feature>
<keyword evidence="6 10" id="KW-0472">Membrane</keyword>
<evidence type="ECO:0000256" key="3">
    <source>
        <dbReference type="ARBA" id="ARBA00022692"/>
    </source>
</evidence>
<dbReference type="GO" id="GO:0005789">
    <property type="term" value="C:endoplasmic reticulum membrane"/>
    <property type="evidence" value="ECO:0007669"/>
    <property type="project" value="UniProtKB-SubCell"/>
</dbReference>
<feature type="transmembrane region" description="Helical" evidence="10">
    <location>
        <begin position="364"/>
        <end position="388"/>
    </location>
</feature>